<protein>
    <recommendedName>
        <fullName evidence="4">YbbR-like domain-containing protein</fullName>
    </recommendedName>
</protein>
<comment type="caution">
    <text evidence="2">The sequence shown here is derived from an EMBL/GenBank/DDBJ whole genome shotgun (WGS) entry which is preliminary data.</text>
</comment>
<dbReference type="InterPro" id="IPR012505">
    <property type="entry name" value="YbbR"/>
</dbReference>
<evidence type="ECO:0000313" key="3">
    <source>
        <dbReference type="Proteomes" id="UP000266426"/>
    </source>
</evidence>
<accession>A0A3A4RA70</accession>
<proteinExistence type="predicted"/>
<evidence type="ECO:0008006" key="4">
    <source>
        <dbReference type="Google" id="ProtNLM"/>
    </source>
</evidence>
<evidence type="ECO:0000256" key="1">
    <source>
        <dbReference type="SAM" id="Phobius"/>
    </source>
</evidence>
<evidence type="ECO:0000313" key="2">
    <source>
        <dbReference type="EMBL" id="RJP58421.1"/>
    </source>
</evidence>
<dbReference type="Gene3D" id="2.170.120.40">
    <property type="entry name" value="YbbR-like domain"/>
    <property type="match status" value="1"/>
</dbReference>
<keyword evidence="1" id="KW-1133">Transmembrane helix</keyword>
<reference evidence="2 3" key="1">
    <citation type="journal article" date="2017" name="ISME J.">
        <title>Energy and carbon metabolisms in a deep terrestrial subsurface fluid microbial community.</title>
        <authorList>
            <person name="Momper L."/>
            <person name="Jungbluth S.P."/>
            <person name="Lee M.D."/>
            <person name="Amend J.P."/>
        </authorList>
    </citation>
    <scope>NUCLEOTIDE SEQUENCE [LARGE SCALE GENOMIC DNA]</scope>
    <source>
        <strain evidence="2">SURF_26</strain>
    </source>
</reference>
<keyword evidence="1" id="KW-0472">Membrane</keyword>
<dbReference type="Gene3D" id="2.170.120.30">
    <property type="match status" value="2"/>
</dbReference>
<keyword evidence="1" id="KW-0812">Transmembrane</keyword>
<dbReference type="PANTHER" id="PTHR37804">
    <property type="entry name" value="CDAA REGULATORY PROTEIN CDAR"/>
    <property type="match status" value="1"/>
</dbReference>
<dbReference type="Proteomes" id="UP000266426">
    <property type="component" value="Unassembled WGS sequence"/>
</dbReference>
<gene>
    <name evidence="2" type="ORF">C4541_08165</name>
</gene>
<dbReference type="PANTHER" id="PTHR37804:SF1">
    <property type="entry name" value="CDAA REGULATORY PROTEIN CDAR"/>
    <property type="match status" value="1"/>
</dbReference>
<sequence>MGKHWFLKNTLLKLIAIILATVTWFYLNDLVSKTETFTIPVDIKLPENLIQLNRSANTITLTLKGPAGVIDTITEESIRCFKELGPETQPGNHIIPVQDISISIPSSVMIENIFPPRLNLKIDRIIEKDFTVIVVTRGKPAPGFVELDTHRVNPSVIKLRGPEQMISSIDTINTEPITINGLIGTKRFTDVSLQEFLPHKPLNEDKHVEVTIRIAEETATRTFSNIPIRMLEMVKIPYDVIISVYEAEVIVRGKPELLNKLNGTDVKLFFDITNLEPGVYDLPLSGILPDKFTREGVRITTITPSNLEVTIEVKKKESF</sequence>
<feature type="transmembrane region" description="Helical" evidence="1">
    <location>
        <begin position="10"/>
        <end position="27"/>
    </location>
</feature>
<dbReference type="AlphaFoldDB" id="A0A3A4RA70"/>
<dbReference type="InterPro" id="IPR053154">
    <property type="entry name" value="c-di-AMP_regulator"/>
</dbReference>
<dbReference type="Pfam" id="PF07949">
    <property type="entry name" value="YbbR"/>
    <property type="match status" value="1"/>
</dbReference>
<name>A0A3A4RA70_9BACT</name>
<organism evidence="2 3">
    <name type="scientific">Candidatus Auribacter fodinae</name>
    <dbReference type="NCBI Taxonomy" id="2093366"/>
    <lineage>
        <taxon>Bacteria</taxon>
        <taxon>Pseudomonadati</taxon>
        <taxon>Candidatus Auribacterota</taxon>
        <taxon>Candidatus Auribacteria</taxon>
        <taxon>Candidatus Auribacterales</taxon>
        <taxon>Candidatus Auribacteraceae</taxon>
        <taxon>Candidatus Auribacter</taxon>
    </lineage>
</organism>
<dbReference type="EMBL" id="QZJZ01000067">
    <property type="protein sequence ID" value="RJP58421.1"/>
    <property type="molecule type" value="Genomic_DNA"/>
</dbReference>